<sequence length="420" mass="46779">MYALCDVSAMYASCEKVFDPSIRKKPVVVLTNNDGCICATCPVARKMGIGKSFVPYFTVKNELAAAGAVVRSSNYELYADLSQRLMDTCARFAPDHHVYSIDECFLYFGSYVPDIGWEVHARDIRRTVWKEVRLPIGVGIGSTPTLAKAANHASKHIAGFNGVAVIDNEAVRRRVLKQMSVRDIWGIGRRLARRLNEMGIESAWQLAQSKPALMRKHFSILVESTVHELNGIPKLSWDDVRAPKQQIYSTRSFGARVTDKSVLRQALLSHVGIAASKLRRQQGLASTLQVFASNSPHDDEPFYRKSFTYQFLTPTSDTTVIAHAVSGLVDGLYKSGVHFYKCGVGLIEIVDASQYQADLFSTSNDNPSLMQCMDSINARYGRNTVHIAGQGITPQYAMKRAFLSPQYTTRFEGLPKIRCF</sequence>
<dbReference type="GO" id="GO:0003887">
    <property type="term" value="F:DNA-directed DNA polymerase activity"/>
    <property type="evidence" value="ECO:0007669"/>
    <property type="project" value="TreeGrafter"/>
</dbReference>
<dbReference type="InterPro" id="IPR024728">
    <property type="entry name" value="PolY_HhH_motif"/>
</dbReference>
<evidence type="ECO:0000256" key="5">
    <source>
        <dbReference type="ARBA" id="ARBA00023236"/>
    </source>
</evidence>
<dbReference type="InterPro" id="IPR043128">
    <property type="entry name" value="Rev_trsase/Diguanyl_cyclase"/>
</dbReference>
<dbReference type="GO" id="GO:0042276">
    <property type="term" value="P:error-prone translesion synthesis"/>
    <property type="evidence" value="ECO:0007669"/>
    <property type="project" value="TreeGrafter"/>
</dbReference>
<gene>
    <name evidence="7" type="ORF">Q4490_02560</name>
</gene>
<dbReference type="InterPro" id="IPR025188">
    <property type="entry name" value="DUF4113"/>
</dbReference>
<dbReference type="Proteomes" id="UP001169862">
    <property type="component" value="Unassembled WGS sequence"/>
</dbReference>
<dbReference type="Pfam" id="PF13438">
    <property type="entry name" value="DUF4113"/>
    <property type="match status" value="1"/>
</dbReference>
<keyword evidence="2" id="KW-0227">DNA damage</keyword>
<dbReference type="GO" id="GO:0005829">
    <property type="term" value="C:cytosol"/>
    <property type="evidence" value="ECO:0007669"/>
    <property type="project" value="TreeGrafter"/>
</dbReference>
<dbReference type="Pfam" id="PF11798">
    <property type="entry name" value="IMS_HHH"/>
    <property type="match status" value="1"/>
</dbReference>
<dbReference type="GO" id="GO:0009432">
    <property type="term" value="P:SOS response"/>
    <property type="evidence" value="ECO:0007669"/>
    <property type="project" value="UniProtKB-KW"/>
</dbReference>
<comment type="similarity">
    <text evidence="1">Belongs to the DNA polymerase type-Y family.</text>
</comment>
<proteinExistence type="inferred from homology"/>
<dbReference type="Pfam" id="PF00817">
    <property type="entry name" value="IMS"/>
    <property type="match status" value="1"/>
</dbReference>
<evidence type="ECO:0000256" key="1">
    <source>
        <dbReference type="ARBA" id="ARBA00010945"/>
    </source>
</evidence>
<dbReference type="PANTHER" id="PTHR11076">
    <property type="entry name" value="DNA REPAIR POLYMERASE UMUC / TRANSFERASE FAMILY MEMBER"/>
    <property type="match status" value="1"/>
</dbReference>
<dbReference type="PANTHER" id="PTHR11076:SF34">
    <property type="entry name" value="PROTEIN UMUC"/>
    <property type="match status" value="1"/>
</dbReference>
<dbReference type="Gene3D" id="3.30.70.270">
    <property type="match status" value="1"/>
</dbReference>
<keyword evidence="3" id="KW-0741">SOS mutagenesis</keyword>
<dbReference type="SUPFAM" id="SSF56672">
    <property type="entry name" value="DNA/RNA polymerases"/>
    <property type="match status" value="1"/>
</dbReference>
<reference evidence="7" key="1">
    <citation type="submission" date="2023-07" db="EMBL/GenBank/DDBJ databases">
        <title>Genome content predicts the carbon catabolic preferences of heterotrophic bacteria.</title>
        <authorList>
            <person name="Gralka M."/>
        </authorList>
    </citation>
    <scope>NUCLEOTIDE SEQUENCE</scope>
    <source>
        <strain evidence="7">I2M16</strain>
    </source>
</reference>
<evidence type="ECO:0000259" key="6">
    <source>
        <dbReference type="PROSITE" id="PS50173"/>
    </source>
</evidence>
<keyword evidence="4" id="KW-0234">DNA repair</keyword>
<dbReference type="AlphaFoldDB" id="A0AAW7XH90"/>
<dbReference type="PROSITE" id="PS50173">
    <property type="entry name" value="UMUC"/>
    <property type="match status" value="1"/>
</dbReference>
<dbReference type="InterPro" id="IPR001126">
    <property type="entry name" value="UmuC"/>
</dbReference>
<dbReference type="Gene3D" id="3.40.1170.60">
    <property type="match status" value="1"/>
</dbReference>
<feature type="domain" description="UmuC" evidence="6">
    <location>
        <begin position="2"/>
        <end position="188"/>
    </location>
</feature>
<organism evidence="7 8">
    <name type="scientific">Neptunomonas phycophila</name>
    <dbReference type="NCBI Taxonomy" id="1572645"/>
    <lineage>
        <taxon>Bacteria</taxon>
        <taxon>Pseudomonadati</taxon>
        <taxon>Pseudomonadota</taxon>
        <taxon>Gammaproteobacteria</taxon>
        <taxon>Oceanospirillales</taxon>
        <taxon>Oceanospirillaceae</taxon>
        <taxon>Neptunomonas</taxon>
    </lineage>
</organism>
<evidence type="ECO:0000313" key="8">
    <source>
        <dbReference type="Proteomes" id="UP001169862"/>
    </source>
</evidence>
<dbReference type="CDD" id="cd01700">
    <property type="entry name" value="PolY_Pol_V_umuC"/>
    <property type="match status" value="1"/>
</dbReference>
<protein>
    <submittedName>
        <fullName evidence="7">Y-family DNA polymerase</fullName>
    </submittedName>
</protein>
<name>A0AAW7XH90_9GAMM</name>
<evidence type="ECO:0000256" key="2">
    <source>
        <dbReference type="ARBA" id="ARBA00022763"/>
    </source>
</evidence>
<comment type="caution">
    <text evidence="7">The sequence shown here is derived from an EMBL/GenBank/DDBJ whole genome shotgun (WGS) entry which is preliminary data.</text>
</comment>
<dbReference type="GO" id="GO:0003684">
    <property type="term" value="F:damaged DNA binding"/>
    <property type="evidence" value="ECO:0007669"/>
    <property type="project" value="InterPro"/>
</dbReference>
<dbReference type="InterPro" id="IPR017961">
    <property type="entry name" value="DNA_pol_Y-fam_little_finger"/>
</dbReference>
<dbReference type="Gene3D" id="1.10.150.20">
    <property type="entry name" value="5' to 3' exonuclease, C-terminal subdomain"/>
    <property type="match status" value="1"/>
</dbReference>
<dbReference type="GO" id="GO:0006281">
    <property type="term" value="P:DNA repair"/>
    <property type="evidence" value="ECO:0007669"/>
    <property type="project" value="UniProtKB-KW"/>
</dbReference>
<dbReference type="RefSeq" id="WP_303548429.1">
    <property type="nucleotide sequence ID" value="NZ_JAUOPG010000001.1"/>
</dbReference>
<dbReference type="InterPro" id="IPR043502">
    <property type="entry name" value="DNA/RNA_pol_sf"/>
</dbReference>
<evidence type="ECO:0000256" key="3">
    <source>
        <dbReference type="ARBA" id="ARBA00023199"/>
    </source>
</evidence>
<keyword evidence="5" id="KW-0742">SOS response</keyword>
<accession>A0AAW7XH90</accession>
<dbReference type="InterPro" id="IPR050116">
    <property type="entry name" value="DNA_polymerase-Y"/>
</dbReference>
<evidence type="ECO:0000256" key="4">
    <source>
        <dbReference type="ARBA" id="ARBA00023204"/>
    </source>
</evidence>
<dbReference type="EMBL" id="JAUOPG010000001">
    <property type="protein sequence ID" value="MDO6452437.1"/>
    <property type="molecule type" value="Genomic_DNA"/>
</dbReference>
<evidence type="ECO:0000313" key="7">
    <source>
        <dbReference type="EMBL" id="MDO6452437.1"/>
    </source>
</evidence>
<dbReference type="Pfam" id="PF11799">
    <property type="entry name" value="IMS_C"/>
    <property type="match status" value="1"/>
</dbReference>